<keyword evidence="3" id="KW-1185">Reference proteome</keyword>
<dbReference type="InterPro" id="IPR055768">
    <property type="entry name" value="DUF7344"/>
</dbReference>
<dbReference type="Proteomes" id="UP001596408">
    <property type="component" value="Unassembled WGS sequence"/>
</dbReference>
<name>A0ABD5TTM0_9EURY</name>
<dbReference type="EMBL" id="JBHSXH010000005">
    <property type="protein sequence ID" value="MFC6823770.1"/>
    <property type="molecule type" value="Genomic_DNA"/>
</dbReference>
<evidence type="ECO:0000259" key="1">
    <source>
        <dbReference type="Pfam" id="PF24035"/>
    </source>
</evidence>
<proteinExistence type="predicted"/>
<dbReference type="RefSeq" id="WP_379692253.1">
    <property type="nucleotide sequence ID" value="NZ_JBHSXH010000005.1"/>
</dbReference>
<accession>A0ABD5TTM0</accession>
<organism evidence="2 3">
    <name type="scientific">Halopelagius fulvigenes</name>
    <dbReference type="NCBI Taxonomy" id="1198324"/>
    <lineage>
        <taxon>Archaea</taxon>
        <taxon>Methanobacteriati</taxon>
        <taxon>Methanobacteriota</taxon>
        <taxon>Stenosarchaea group</taxon>
        <taxon>Halobacteria</taxon>
        <taxon>Halobacteriales</taxon>
        <taxon>Haloferacaceae</taxon>
    </lineage>
</organism>
<dbReference type="Pfam" id="PF24035">
    <property type="entry name" value="DUF7344"/>
    <property type="match status" value="1"/>
</dbReference>
<comment type="caution">
    <text evidence="2">The sequence shown here is derived from an EMBL/GenBank/DDBJ whole genome shotgun (WGS) entry which is preliminary data.</text>
</comment>
<dbReference type="AlphaFoldDB" id="A0ABD5TTM0"/>
<evidence type="ECO:0000313" key="2">
    <source>
        <dbReference type="EMBL" id="MFC6823770.1"/>
    </source>
</evidence>
<evidence type="ECO:0000313" key="3">
    <source>
        <dbReference type="Proteomes" id="UP001596408"/>
    </source>
</evidence>
<sequence length="115" mass="12916">MAVTQNGTLSGQSLNDYFAVLSTEHRQAVVSVLAARDRSVTLSSLARWVAAERQSVERETIAEQEIKRTKVKLHHSSLPMLDDAGVLEYCFEDQRVVPTEALKTVERFRETVSPK</sequence>
<gene>
    <name evidence="2" type="ORF">ACFQEV_01980</name>
</gene>
<feature type="domain" description="DUF7344" evidence="1">
    <location>
        <begin position="18"/>
        <end position="96"/>
    </location>
</feature>
<protein>
    <recommendedName>
        <fullName evidence="1">DUF7344 domain-containing protein</fullName>
    </recommendedName>
</protein>
<reference evidence="2 3" key="1">
    <citation type="journal article" date="2019" name="Int. J. Syst. Evol. Microbiol.">
        <title>The Global Catalogue of Microorganisms (GCM) 10K type strain sequencing project: providing services to taxonomists for standard genome sequencing and annotation.</title>
        <authorList>
            <consortium name="The Broad Institute Genomics Platform"/>
            <consortium name="The Broad Institute Genome Sequencing Center for Infectious Disease"/>
            <person name="Wu L."/>
            <person name="Ma J."/>
        </authorList>
    </citation>
    <scope>NUCLEOTIDE SEQUENCE [LARGE SCALE GENOMIC DNA]</scope>
    <source>
        <strain evidence="2 3">YIM 94188</strain>
    </source>
</reference>